<feature type="compositionally biased region" description="Pro residues" evidence="1">
    <location>
        <begin position="451"/>
        <end position="464"/>
    </location>
</feature>
<feature type="compositionally biased region" description="Gly residues" evidence="1">
    <location>
        <begin position="685"/>
        <end position="695"/>
    </location>
</feature>
<reference evidence="3 4" key="1">
    <citation type="journal article" date="2019" name="New Phytol.">
        <title>Comparative genomics reveals unique wood-decay strategies and fruiting body development in the Schizophyllaceae.</title>
        <authorList>
            <person name="Almasi E."/>
            <person name="Sahu N."/>
            <person name="Krizsan K."/>
            <person name="Balint B."/>
            <person name="Kovacs G.M."/>
            <person name="Kiss B."/>
            <person name="Cseklye J."/>
            <person name="Drula E."/>
            <person name="Henrissat B."/>
            <person name="Nagy I."/>
            <person name="Chovatia M."/>
            <person name="Adam C."/>
            <person name="LaButti K."/>
            <person name="Lipzen A."/>
            <person name="Riley R."/>
            <person name="Grigoriev I.V."/>
            <person name="Nagy L.G."/>
        </authorList>
    </citation>
    <scope>NUCLEOTIDE SEQUENCE [LARGE SCALE GENOMIC DNA]</scope>
    <source>
        <strain evidence="3 4">NL-1724</strain>
    </source>
</reference>
<feature type="region of interest" description="Disordered" evidence="1">
    <location>
        <begin position="450"/>
        <end position="699"/>
    </location>
</feature>
<feature type="region of interest" description="Disordered" evidence="1">
    <location>
        <begin position="248"/>
        <end position="296"/>
    </location>
</feature>
<keyword evidence="4" id="KW-1185">Reference proteome</keyword>
<dbReference type="EMBL" id="VDMD01000004">
    <property type="protein sequence ID" value="TRM66220.1"/>
    <property type="molecule type" value="Genomic_DNA"/>
</dbReference>
<dbReference type="Gene3D" id="2.30.29.30">
    <property type="entry name" value="Pleckstrin-homology domain (PH domain)/Phosphotyrosine-binding domain (PTB)"/>
    <property type="match status" value="2"/>
</dbReference>
<feature type="domain" description="DH" evidence="2">
    <location>
        <begin position="23"/>
        <end position="209"/>
    </location>
</feature>
<feature type="compositionally biased region" description="Pro residues" evidence="1">
    <location>
        <begin position="217"/>
        <end position="226"/>
    </location>
</feature>
<evidence type="ECO:0000313" key="4">
    <source>
        <dbReference type="Proteomes" id="UP000320762"/>
    </source>
</evidence>
<feature type="region of interest" description="Disordered" evidence="1">
    <location>
        <begin position="723"/>
        <end position="742"/>
    </location>
</feature>
<dbReference type="PANTHER" id="PTHR45924:SF2">
    <property type="entry name" value="FI17866P1"/>
    <property type="match status" value="1"/>
</dbReference>
<protein>
    <recommendedName>
        <fullName evidence="2">DH domain-containing protein</fullName>
    </recommendedName>
</protein>
<feature type="compositionally biased region" description="Polar residues" evidence="1">
    <location>
        <begin position="1"/>
        <end position="15"/>
    </location>
</feature>
<feature type="compositionally biased region" description="Polar residues" evidence="1">
    <location>
        <begin position="655"/>
        <end position="665"/>
    </location>
</feature>
<dbReference type="InterPro" id="IPR035899">
    <property type="entry name" value="DBL_dom_sf"/>
</dbReference>
<dbReference type="GO" id="GO:0031267">
    <property type="term" value="F:small GTPase binding"/>
    <property type="evidence" value="ECO:0007669"/>
    <property type="project" value="TreeGrafter"/>
</dbReference>
<feature type="compositionally biased region" description="Polar residues" evidence="1">
    <location>
        <begin position="517"/>
        <end position="534"/>
    </location>
</feature>
<proteinExistence type="predicted"/>
<sequence>MSSLPASPISPNTSVDAGDPRPKKSNPLTDLIDTEKAYVEQLTGIIRKVAAAWSRSNLPPPELDSMFRCIESIYKANRNLHSRLKEIGANPSSPKALGDLLMRWIDDLETPYTNYAHKYTCGFDNWDPVKNNTRLPTVLSTFSASNPPPSNVDQWTLDVLFLLPKGRLKYYRRLYGRLLKSTAPGRSDHKLLVAALDKLDGLLQTIDARGECIVGQPSPPTPPPPPAEHEEDEVIDLRTQSVIAATRKSEGGWSEGDHNPGSENSSARGSNTFSASEHSSRDTGMTSVSRGSTNTMNMPIADLEKRLSTARCLDLFTMQPKGVRLQMNPPTLTFTRELRLSMDIVVRFTPRSTGVEVVHEMGHIYLLSDLFLCCEKMTQEEQHQQDGADMWLCYPPLAGKVLRVSDVPGQDNAVQIAIMRKEHFILECESPSARDVLMRELKDCIEFAASLPPPSKVPPPPVPSINPALMGGGLPSGPASQMPSRNPSVMSSHSTLTSPSSDGHGNLPPLPPPPPQYQENNSPDGLSRNMSNMRLSDDRQFAASPPQARQFTSPPPVSFKPGEVIPMNRNPSLTGPHGAYQQPPFPPQRQMSQGGYGPPRPPSEPSYGPGPSFNPGELHKAPSTRSLHAGFEQYQPMPHSAPPVPGPHPGYPNAMSPQNTGQSWSPNGGPHNGYPGGPPPHMQGGPMGGPTGPGQRGFAAPQPRMLVPQLDPRAMSMIEAQFAEPSPPNSPVEETPAYTGPTTTTVSAQMKCKVFLKQTHAQWKALGAAKLKLYHEDPTNKKQLVVEAEDKHHSVMISTIVQTDGVERVGKTGVAIELSDNGRKTGIVYMIQLRNENSTRGLYDSLLAGSDRRA</sequence>
<dbReference type="PROSITE" id="PS50010">
    <property type="entry name" value="DH_2"/>
    <property type="match status" value="1"/>
</dbReference>
<feature type="compositionally biased region" description="Pro residues" evidence="1">
    <location>
        <begin position="639"/>
        <end position="650"/>
    </location>
</feature>
<accession>A0A550CN36</accession>
<dbReference type="AlphaFoldDB" id="A0A550CN36"/>
<dbReference type="InterPro" id="IPR011993">
    <property type="entry name" value="PH-like_dom_sf"/>
</dbReference>
<dbReference type="OrthoDB" id="6244550at2759"/>
<dbReference type="STRING" id="97359.A0A550CN36"/>
<dbReference type="Gene3D" id="1.20.900.10">
    <property type="entry name" value="Dbl homology (DH) domain"/>
    <property type="match status" value="1"/>
</dbReference>
<dbReference type="InterPro" id="IPR000219">
    <property type="entry name" value="DH_dom"/>
</dbReference>
<comment type="caution">
    <text evidence="3">The sequence shown here is derived from an EMBL/GenBank/DDBJ whole genome shotgun (WGS) entry which is preliminary data.</text>
</comment>
<organism evidence="3 4">
    <name type="scientific">Schizophyllum amplum</name>
    <dbReference type="NCBI Taxonomy" id="97359"/>
    <lineage>
        <taxon>Eukaryota</taxon>
        <taxon>Fungi</taxon>
        <taxon>Dikarya</taxon>
        <taxon>Basidiomycota</taxon>
        <taxon>Agaricomycotina</taxon>
        <taxon>Agaricomycetes</taxon>
        <taxon>Agaricomycetidae</taxon>
        <taxon>Agaricales</taxon>
        <taxon>Schizophyllaceae</taxon>
        <taxon>Schizophyllum</taxon>
    </lineage>
</organism>
<dbReference type="SMART" id="SM00325">
    <property type="entry name" value="RhoGEF"/>
    <property type="match status" value="1"/>
</dbReference>
<dbReference type="Pfam" id="PF00621">
    <property type="entry name" value="RhoGEF"/>
    <property type="match status" value="1"/>
</dbReference>
<evidence type="ECO:0000256" key="1">
    <source>
        <dbReference type="SAM" id="MobiDB-lite"/>
    </source>
</evidence>
<dbReference type="SUPFAM" id="SSF48065">
    <property type="entry name" value="DBL homology domain (DH-domain)"/>
    <property type="match status" value="1"/>
</dbReference>
<feature type="compositionally biased region" description="Polar residues" evidence="1">
    <location>
        <begin position="261"/>
        <end position="296"/>
    </location>
</feature>
<feature type="region of interest" description="Disordered" evidence="1">
    <location>
        <begin position="1"/>
        <end position="29"/>
    </location>
</feature>
<feature type="region of interest" description="Disordered" evidence="1">
    <location>
        <begin position="211"/>
        <end position="232"/>
    </location>
</feature>
<dbReference type="PANTHER" id="PTHR45924">
    <property type="entry name" value="FI17866P1"/>
    <property type="match status" value="1"/>
</dbReference>
<evidence type="ECO:0000259" key="2">
    <source>
        <dbReference type="PROSITE" id="PS50010"/>
    </source>
</evidence>
<evidence type="ECO:0000313" key="3">
    <source>
        <dbReference type="EMBL" id="TRM66220.1"/>
    </source>
</evidence>
<dbReference type="Proteomes" id="UP000320762">
    <property type="component" value="Unassembled WGS sequence"/>
</dbReference>
<feature type="compositionally biased region" description="Basic and acidic residues" evidence="1">
    <location>
        <begin position="248"/>
        <end position="260"/>
    </location>
</feature>
<name>A0A550CN36_9AGAR</name>
<dbReference type="GO" id="GO:0005085">
    <property type="term" value="F:guanyl-nucleotide exchange factor activity"/>
    <property type="evidence" value="ECO:0007669"/>
    <property type="project" value="InterPro"/>
</dbReference>
<feature type="compositionally biased region" description="Low complexity" evidence="1">
    <location>
        <begin position="487"/>
        <end position="501"/>
    </location>
</feature>
<gene>
    <name evidence="3" type="ORF">BD626DRAFT_397592</name>
</gene>